<feature type="transmembrane region" description="Helical" evidence="1">
    <location>
        <begin position="45"/>
        <end position="67"/>
    </location>
</feature>
<keyword evidence="1" id="KW-0472">Membrane</keyword>
<keyword evidence="1" id="KW-0812">Transmembrane</keyword>
<protein>
    <submittedName>
        <fullName evidence="2">Potassium transporter KefB</fullName>
    </submittedName>
</protein>
<name>A0ABW0E6I7_9BACT</name>
<proteinExistence type="predicted"/>
<organism evidence="2 3">
    <name type="scientific">Adhaeribacter terreus</name>
    <dbReference type="NCBI Taxonomy" id="529703"/>
    <lineage>
        <taxon>Bacteria</taxon>
        <taxon>Pseudomonadati</taxon>
        <taxon>Bacteroidota</taxon>
        <taxon>Cytophagia</taxon>
        <taxon>Cytophagales</taxon>
        <taxon>Hymenobacteraceae</taxon>
        <taxon>Adhaeribacter</taxon>
    </lineage>
</organism>
<feature type="transmembrane region" description="Helical" evidence="1">
    <location>
        <begin position="12"/>
        <end position="33"/>
    </location>
</feature>
<evidence type="ECO:0000256" key="1">
    <source>
        <dbReference type="SAM" id="Phobius"/>
    </source>
</evidence>
<dbReference type="EMBL" id="JBHSKT010000002">
    <property type="protein sequence ID" value="MFC5269904.1"/>
    <property type="molecule type" value="Genomic_DNA"/>
</dbReference>
<keyword evidence="3" id="KW-1185">Reference proteome</keyword>
<comment type="caution">
    <text evidence="2">The sequence shown here is derived from an EMBL/GenBank/DDBJ whole genome shotgun (WGS) entry which is preliminary data.</text>
</comment>
<feature type="transmembrane region" description="Helical" evidence="1">
    <location>
        <begin position="79"/>
        <end position="106"/>
    </location>
</feature>
<reference evidence="3" key="1">
    <citation type="journal article" date="2019" name="Int. J. Syst. Evol. Microbiol.">
        <title>The Global Catalogue of Microorganisms (GCM) 10K type strain sequencing project: providing services to taxonomists for standard genome sequencing and annotation.</title>
        <authorList>
            <consortium name="The Broad Institute Genomics Platform"/>
            <consortium name="The Broad Institute Genome Sequencing Center for Infectious Disease"/>
            <person name="Wu L."/>
            <person name="Ma J."/>
        </authorList>
    </citation>
    <scope>NUCLEOTIDE SEQUENCE [LARGE SCALE GENOMIC DNA]</scope>
    <source>
        <strain evidence="3">KACC 12602</strain>
    </source>
</reference>
<accession>A0ABW0E6I7</accession>
<gene>
    <name evidence="2" type="ORF">ACFPIB_04730</name>
</gene>
<keyword evidence="1" id="KW-1133">Transmembrane helix</keyword>
<evidence type="ECO:0000313" key="3">
    <source>
        <dbReference type="Proteomes" id="UP001596161"/>
    </source>
</evidence>
<dbReference type="RefSeq" id="WP_378016284.1">
    <property type="nucleotide sequence ID" value="NZ_JBHSKT010000002.1"/>
</dbReference>
<sequence>MPIHPVSLGKLMLIGAGFALTLILIFLIPAGWFTQMPKPEWQRFWMIRPLVVVPIAGAIGGALFYVLDFLRYRGGWKTAVAYILSIVGFFVIFWLGSVFGLAGTWWD</sequence>
<dbReference type="Proteomes" id="UP001596161">
    <property type="component" value="Unassembled WGS sequence"/>
</dbReference>
<evidence type="ECO:0000313" key="2">
    <source>
        <dbReference type="EMBL" id="MFC5269904.1"/>
    </source>
</evidence>